<organism evidence="2 3">
    <name type="scientific">Daphnia magna</name>
    <dbReference type="NCBI Taxonomy" id="35525"/>
    <lineage>
        <taxon>Eukaryota</taxon>
        <taxon>Metazoa</taxon>
        <taxon>Ecdysozoa</taxon>
        <taxon>Arthropoda</taxon>
        <taxon>Crustacea</taxon>
        <taxon>Branchiopoda</taxon>
        <taxon>Diplostraca</taxon>
        <taxon>Cladocera</taxon>
        <taxon>Anomopoda</taxon>
        <taxon>Daphniidae</taxon>
        <taxon>Daphnia</taxon>
    </lineage>
</organism>
<proteinExistence type="predicted"/>
<accession>A0ABQ9YNU6</accession>
<comment type="caution">
    <text evidence="2">The sequence shown here is derived from an EMBL/GenBank/DDBJ whole genome shotgun (WGS) entry which is preliminary data.</text>
</comment>
<feature type="region of interest" description="Disordered" evidence="1">
    <location>
        <begin position="58"/>
        <end position="85"/>
    </location>
</feature>
<keyword evidence="3" id="KW-1185">Reference proteome</keyword>
<protein>
    <submittedName>
        <fullName evidence="2">Uncharacterized protein</fullName>
    </submittedName>
</protein>
<name>A0ABQ9YNU6_9CRUS</name>
<feature type="compositionally biased region" description="Basic residues" evidence="1">
    <location>
        <begin position="71"/>
        <end position="81"/>
    </location>
</feature>
<gene>
    <name evidence="2" type="ORF">OUZ56_004137</name>
</gene>
<evidence type="ECO:0000256" key="1">
    <source>
        <dbReference type="SAM" id="MobiDB-lite"/>
    </source>
</evidence>
<sequence length="164" mass="18476">MAGWSNGVWCGTDALNERRSQRSAGTGGVVTEMDAIRLAERMQMDGDVHTVLRRHHVTSHVRDDTTESQRTARKSGVRRVTTRTVRQTTTITRGEQRSITENVNRLDDGYGRPGYFQSPSPYGVSERDASLYEERVPVPAITYHRPAPVEHHSTSFKRSKVVNP</sequence>
<reference evidence="2 3" key="1">
    <citation type="journal article" date="2023" name="Nucleic Acids Res.">
        <title>The hologenome of Daphnia magna reveals possible DNA methylation and microbiome-mediated evolution of the host genome.</title>
        <authorList>
            <person name="Chaturvedi A."/>
            <person name="Li X."/>
            <person name="Dhandapani V."/>
            <person name="Marshall H."/>
            <person name="Kissane S."/>
            <person name="Cuenca-Cambronero M."/>
            <person name="Asole G."/>
            <person name="Calvet F."/>
            <person name="Ruiz-Romero M."/>
            <person name="Marangio P."/>
            <person name="Guigo R."/>
            <person name="Rago D."/>
            <person name="Mirbahai L."/>
            <person name="Eastwood N."/>
            <person name="Colbourne J.K."/>
            <person name="Zhou J."/>
            <person name="Mallon E."/>
            <person name="Orsini L."/>
        </authorList>
    </citation>
    <scope>NUCLEOTIDE SEQUENCE [LARGE SCALE GENOMIC DNA]</scope>
    <source>
        <strain evidence="2">LRV0_1</strain>
    </source>
</reference>
<dbReference type="Proteomes" id="UP001234178">
    <property type="component" value="Unassembled WGS sequence"/>
</dbReference>
<evidence type="ECO:0000313" key="3">
    <source>
        <dbReference type="Proteomes" id="UP001234178"/>
    </source>
</evidence>
<dbReference type="EMBL" id="JAOYFB010000001">
    <property type="protein sequence ID" value="KAK4002299.1"/>
    <property type="molecule type" value="Genomic_DNA"/>
</dbReference>
<evidence type="ECO:0000313" key="2">
    <source>
        <dbReference type="EMBL" id="KAK4002299.1"/>
    </source>
</evidence>